<organism evidence="1 2">
    <name type="scientific">Blastomyces parvus</name>
    <dbReference type="NCBI Taxonomy" id="2060905"/>
    <lineage>
        <taxon>Eukaryota</taxon>
        <taxon>Fungi</taxon>
        <taxon>Dikarya</taxon>
        <taxon>Ascomycota</taxon>
        <taxon>Pezizomycotina</taxon>
        <taxon>Eurotiomycetes</taxon>
        <taxon>Eurotiomycetidae</taxon>
        <taxon>Onygenales</taxon>
        <taxon>Ajellomycetaceae</taxon>
        <taxon>Blastomyces</taxon>
    </lineage>
</organism>
<gene>
    <name evidence="1" type="ORF">GX51_01304</name>
</gene>
<evidence type="ECO:0000313" key="2">
    <source>
        <dbReference type="Proteomes" id="UP000224080"/>
    </source>
</evidence>
<dbReference type="STRING" id="2060905.A0A2B7XH97"/>
<reference evidence="1 2" key="1">
    <citation type="submission" date="2017-10" db="EMBL/GenBank/DDBJ databases">
        <title>Comparative genomics in systemic dimorphic fungi from Ajellomycetaceae.</title>
        <authorList>
            <person name="Munoz J.F."/>
            <person name="Mcewen J.G."/>
            <person name="Clay O.K."/>
            <person name="Cuomo C.A."/>
        </authorList>
    </citation>
    <scope>NUCLEOTIDE SEQUENCE [LARGE SCALE GENOMIC DNA]</scope>
    <source>
        <strain evidence="1 2">UAMH130</strain>
    </source>
</reference>
<dbReference type="EMBL" id="PDNC01000010">
    <property type="protein sequence ID" value="PGH08151.1"/>
    <property type="molecule type" value="Genomic_DNA"/>
</dbReference>
<sequence length="168" mass="18833">MVRSADKPITAPKSLLEYTLWSSPQQVAGTSTYHTLEATSMRRGTSQEYVLDIKSVTSVRVHGPNVPFQHQFVIKHSMEDLLKRHGHQGLTEYTITTDNVKNSGGSVQWKLALQNNHLGKKDWFLIGAASPLCLCEGVGCWSLSVDSRIDVVEALVVRSFHQWRGLMR</sequence>
<name>A0A2B7XH97_9EURO</name>
<comment type="caution">
    <text evidence="1">The sequence shown here is derived from an EMBL/GenBank/DDBJ whole genome shotgun (WGS) entry which is preliminary data.</text>
</comment>
<proteinExistence type="predicted"/>
<accession>A0A2B7XH97</accession>
<evidence type="ECO:0000313" key="1">
    <source>
        <dbReference type="EMBL" id="PGH08151.1"/>
    </source>
</evidence>
<dbReference type="AlphaFoldDB" id="A0A2B7XH97"/>
<protein>
    <submittedName>
        <fullName evidence="1">Uncharacterized protein</fullName>
    </submittedName>
</protein>
<keyword evidence="2" id="KW-1185">Reference proteome</keyword>
<dbReference type="OrthoDB" id="66881at2759"/>
<dbReference type="Proteomes" id="UP000224080">
    <property type="component" value="Unassembled WGS sequence"/>
</dbReference>